<sequence>MAEATKTGKSIRYARQDFTNCEAKMTALRSRKTTTSASIKGMKKIICDFFSDLFVLRSMSTCLLTIRGKMDMPFPEVLPSEVRHAIMSVRNRTSPGPDRIRPEHVKNLPPVLINTPARLFTR</sequence>
<reference evidence="1 2" key="1">
    <citation type="submission" date="2023-08" db="EMBL/GenBank/DDBJ databases">
        <title>A Necator americanus chromosomal reference genome.</title>
        <authorList>
            <person name="Ilik V."/>
            <person name="Petrzelkova K.J."/>
            <person name="Pardy F."/>
            <person name="Fuh T."/>
            <person name="Niatou-Singa F.S."/>
            <person name="Gouil Q."/>
            <person name="Baker L."/>
            <person name="Ritchie M.E."/>
            <person name="Jex A.R."/>
            <person name="Gazzola D."/>
            <person name="Li H."/>
            <person name="Toshio Fujiwara R."/>
            <person name="Zhan B."/>
            <person name="Aroian R.V."/>
            <person name="Pafco B."/>
            <person name="Schwarz E.M."/>
        </authorList>
    </citation>
    <scope>NUCLEOTIDE SEQUENCE [LARGE SCALE GENOMIC DNA]</scope>
    <source>
        <strain evidence="1 2">Aroian</strain>
        <tissue evidence="1">Whole animal</tissue>
    </source>
</reference>
<proteinExistence type="predicted"/>
<protein>
    <recommendedName>
        <fullName evidence="3">Reverse transcriptase domain-containing protein</fullName>
    </recommendedName>
</protein>
<name>A0ABR1EDR2_NECAM</name>
<keyword evidence="2" id="KW-1185">Reference proteome</keyword>
<dbReference type="EMBL" id="JAVFWL010000006">
    <property type="protein sequence ID" value="KAK6760832.1"/>
    <property type="molecule type" value="Genomic_DNA"/>
</dbReference>
<accession>A0ABR1EDR2</accession>
<evidence type="ECO:0008006" key="3">
    <source>
        <dbReference type="Google" id="ProtNLM"/>
    </source>
</evidence>
<evidence type="ECO:0000313" key="2">
    <source>
        <dbReference type="Proteomes" id="UP001303046"/>
    </source>
</evidence>
<dbReference type="Proteomes" id="UP001303046">
    <property type="component" value="Unassembled WGS sequence"/>
</dbReference>
<evidence type="ECO:0000313" key="1">
    <source>
        <dbReference type="EMBL" id="KAK6760832.1"/>
    </source>
</evidence>
<comment type="caution">
    <text evidence="1">The sequence shown here is derived from an EMBL/GenBank/DDBJ whole genome shotgun (WGS) entry which is preliminary data.</text>
</comment>
<organism evidence="1 2">
    <name type="scientific">Necator americanus</name>
    <name type="common">Human hookworm</name>
    <dbReference type="NCBI Taxonomy" id="51031"/>
    <lineage>
        <taxon>Eukaryota</taxon>
        <taxon>Metazoa</taxon>
        <taxon>Ecdysozoa</taxon>
        <taxon>Nematoda</taxon>
        <taxon>Chromadorea</taxon>
        <taxon>Rhabditida</taxon>
        <taxon>Rhabditina</taxon>
        <taxon>Rhabditomorpha</taxon>
        <taxon>Strongyloidea</taxon>
        <taxon>Ancylostomatidae</taxon>
        <taxon>Bunostominae</taxon>
        <taxon>Necator</taxon>
    </lineage>
</organism>
<gene>
    <name evidence="1" type="primary">Necator_chrX.g22209</name>
    <name evidence="1" type="ORF">RB195_022048</name>
</gene>